<evidence type="ECO:0000256" key="7">
    <source>
        <dbReference type="ARBA" id="ARBA00022801"/>
    </source>
</evidence>
<feature type="domain" description="Fungal lipase-type" evidence="15">
    <location>
        <begin position="108"/>
        <end position="238"/>
    </location>
</feature>
<dbReference type="CDD" id="cd00519">
    <property type="entry name" value="Lipase_3"/>
    <property type="match status" value="1"/>
</dbReference>
<keyword evidence="10" id="KW-1133">Transmembrane helix</keyword>
<evidence type="ECO:0000256" key="3">
    <source>
        <dbReference type="ARBA" id="ARBA00022475"/>
    </source>
</evidence>
<comment type="caution">
    <text evidence="16">The sequence shown here is derived from an EMBL/GenBank/DDBJ whole genome shotgun (WGS) entry which is preliminary data.</text>
</comment>
<keyword evidence="17" id="KW-1185">Reference proteome</keyword>
<evidence type="ECO:0000259" key="15">
    <source>
        <dbReference type="Pfam" id="PF01764"/>
    </source>
</evidence>
<proteinExistence type="predicted"/>
<evidence type="ECO:0000256" key="2">
    <source>
        <dbReference type="ARBA" id="ARBA00004651"/>
    </source>
</evidence>
<dbReference type="Gene3D" id="3.40.50.1820">
    <property type="entry name" value="alpha/beta hydrolase"/>
    <property type="match status" value="1"/>
</dbReference>
<evidence type="ECO:0000256" key="13">
    <source>
        <dbReference type="ARBA" id="ARBA00024531"/>
    </source>
</evidence>
<dbReference type="GO" id="GO:0005886">
    <property type="term" value="C:plasma membrane"/>
    <property type="evidence" value="ECO:0007669"/>
    <property type="project" value="UniProtKB-SubCell"/>
</dbReference>
<evidence type="ECO:0000256" key="12">
    <source>
        <dbReference type="ARBA" id="ARBA00023136"/>
    </source>
</evidence>
<dbReference type="RefSeq" id="XP_068348804.1">
    <property type="nucleotide sequence ID" value="XM_068511884.1"/>
</dbReference>
<comment type="subcellular location">
    <subcellularLocation>
        <location evidence="2">Cell membrane</location>
        <topology evidence="2">Multi-pass membrane protein</topology>
    </subcellularLocation>
</comment>
<dbReference type="SUPFAM" id="SSF53474">
    <property type="entry name" value="alpha/beta-Hydrolases"/>
    <property type="match status" value="2"/>
</dbReference>
<accession>A0A1J4JDB2</accession>
<dbReference type="GO" id="GO:0046872">
    <property type="term" value="F:metal ion binding"/>
    <property type="evidence" value="ECO:0007669"/>
    <property type="project" value="UniProtKB-KW"/>
</dbReference>
<dbReference type="GeneID" id="94846588"/>
<keyword evidence="6" id="KW-0479">Metal-binding</keyword>
<dbReference type="GO" id="GO:0016042">
    <property type="term" value="P:lipid catabolic process"/>
    <property type="evidence" value="ECO:0007669"/>
    <property type="project" value="UniProtKB-KW"/>
</dbReference>
<keyword evidence="11" id="KW-0443">Lipid metabolism</keyword>
<organism evidence="16 17">
    <name type="scientific">Tritrichomonas foetus</name>
    <dbReference type="NCBI Taxonomy" id="1144522"/>
    <lineage>
        <taxon>Eukaryota</taxon>
        <taxon>Metamonada</taxon>
        <taxon>Parabasalia</taxon>
        <taxon>Tritrichomonadida</taxon>
        <taxon>Tritrichomonadidae</taxon>
        <taxon>Tritrichomonas</taxon>
    </lineage>
</organism>
<evidence type="ECO:0000256" key="4">
    <source>
        <dbReference type="ARBA" id="ARBA00022553"/>
    </source>
</evidence>
<keyword evidence="4" id="KW-0597">Phosphoprotein</keyword>
<dbReference type="PANTHER" id="PTHR45792">
    <property type="entry name" value="DIACYLGLYCEROL LIPASE HOMOLOG-RELATED"/>
    <property type="match status" value="1"/>
</dbReference>
<keyword evidence="7" id="KW-0378">Hydrolase</keyword>
<evidence type="ECO:0000256" key="10">
    <source>
        <dbReference type="ARBA" id="ARBA00022989"/>
    </source>
</evidence>
<dbReference type="VEuPathDB" id="TrichDB:TRFO_38167"/>
<dbReference type="InterPro" id="IPR029058">
    <property type="entry name" value="AB_hydrolase_fold"/>
</dbReference>
<evidence type="ECO:0000256" key="9">
    <source>
        <dbReference type="ARBA" id="ARBA00022963"/>
    </source>
</evidence>
<dbReference type="InterPro" id="IPR002921">
    <property type="entry name" value="Fungal_lipase-type"/>
</dbReference>
<evidence type="ECO:0000256" key="6">
    <source>
        <dbReference type="ARBA" id="ARBA00022723"/>
    </source>
</evidence>
<keyword evidence="8" id="KW-0106">Calcium</keyword>
<dbReference type="OrthoDB" id="438440at2759"/>
<evidence type="ECO:0000313" key="16">
    <source>
        <dbReference type="EMBL" id="OHS95667.1"/>
    </source>
</evidence>
<evidence type="ECO:0000313" key="17">
    <source>
        <dbReference type="Proteomes" id="UP000179807"/>
    </source>
</evidence>
<evidence type="ECO:0000256" key="5">
    <source>
        <dbReference type="ARBA" id="ARBA00022692"/>
    </source>
</evidence>
<dbReference type="PANTHER" id="PTHR45792:SF8">
    <property type="entry name" value="DIACYLGLYCEROL LIPASE-ALPHA"/>
    <property type="match status" value="1"/>
</dbReference>
<evidence type="ECO:0000256" key="11">
    <source>
        <dbReference type="ARBA" id="ARBA00023098"/>
    </source>
</evidence>
<dbReference type="InterPro" id="IPR052214">
    <property type="entry name" value="DAG_Lipase-Related"/>
</dbReference>
<protein>
    <recommendedName>
        <fullName evidence="14">sn-1-specific diacylglycerol lipase</fullName>
        <ecNumber evidence="14">3.1.1.116</ecNumber>
    </recommendedName>
</protein>
<dbReference type="Proteomes" id="UP000179807">
    <property type="component" value="Unassembled WGS sequence"/>
</dbReference>
<evidence type="ECO:0000256" key="1">
    <source>
        <dbReference type="ARBA" id="ARBA00001913"/>
    </source>
</evidence>
<evidence type="ECO:0000256" key="14">
    <source>
        <dbReference type="ARBA" id="ARBA00026104"/>
    </source>
</evidence>
<dbReference type="Pfam" id="PF01764">
    <property type="entry name" value="Lipase_3"/>
    <property type="match status" value="1"/>
</dbReference>
<name>A0A1J4JDB2_9EUKA</name>
<comment type="catalytic activity">
    <reaction evidence="13">
        <text>a 1,2-diacyl-sn-glycerol + H2O = a 2-acylglycerol + a fatty acid + H(+)</text>
        <dbReference type="Rhea" id="RHEA:33275"/>
        <dbReference type="ChEBI" id="CHEBI:15377"/>
        <dbReference type="ChEBI" id="CHEBI:15378"/>
        <dbReference type="ChEBI" id="CHEBI:17389"/>
        <dbReference type="ChEBI" id="CHEBI:17815"/>
        <dbReference type="ChEBI" id="CHEBI:28868"/>
        <dbReference type="EC" id="3.1.1.116"/>
    </reaction>
    <physiologicalReaction direction="left-to-right" evidence="13">
        <dbReference type="Rhea" id="RHEA:33276"/>
    </physiologicalReaction>
</comment>
<keyword evidence="5" id="KW-0812">Transmembrane</keyword>
<comment type="cofactor">
    <cofactor evidence="1">
        <name>Ca(2+)</name>
        <dbReference type="ChEBI" id="CHEBI:29108"/>
    </cofactor>
</comment>
<gene>
    <name evidence="16" type="ORF">TRFO_38167</name>
</gene>
<dbReference type="EC" id="3.1.1.116" evidence="14"/>
<evidence type="ECO:0000256" key="8">
    <source>
        <dbReference type="ARBA" id="ARBA00022837"/>
    </source>
</evidence>
<keyword evidence="9" id="KW-0442">Lipid degradation</keyword>
<keyword evidence="3" id="KW-1003">Cell membrane</keyword>
<dbReference type="EMBL" id="MLAK01001228">
    <property type="protein sequence ID" value="OHS95667.1"/>
    <property type="molecule type" value="Genomic_DNA"/>
</dbReference>
<sequence>MFQKAKPVLKKVIGENPESISSLSFAFLFKSIFAALPPPEPLSVVDHTPEEVRTLFNCCFLSKMVYVAPSEREMPDFLSNIIEESQESSLYLIPYFIVNSDKLNRIFLTCRGSYCFNDFIVDFNAGSMEFYGGQVHQGVFLTAQNLYHRIKPLLMKLSEDYRNQADNKRRPITITGHSLGAGVAATLCEMFYYDAPDLDVNCVIFAPCASFCKKLWQESLPRIRSYVLDGDFVPFLSFHNATELPREVIPEIMKKYLDSAIKKRMGMRHYNPPMVPIDSNPFKQPPPSIDMILNDDIDSYLKPIPLYPPGDCFLVALQDPLTGTIHLKKVKDCDYFGHFINDLNEFRHMMGIYREWIEKYVDDYFTLHSEYQKFL</sequence>
<reference evidence="16" key="1">
    <citation type="submission" date="2016-10" db="EMBL/GenBank/DDBJ databases">
        <authorList>
            <person name="Benchimol M."/>
            <person name="Almeida L.G."/>
            <person name="Vasconcelos A.T."/>
            <person name="Perreira-Neves A."/>
            <person name="Rosa I.A."/>
            <person name="Tasca T."/>
            <person name="Bogo M.R."/>
            <person name="de Souza W."/>
        </authorList>
    </citation>
    <scope>NUCLEOTIDE SEQUENCE [LARGE SCALE GENOMIC DNA]</scope>
    <source>
        <strain evidence="16">K</strain>
    </source>
</reference>
<keyword evidence="12" id="KW-0472">Membrane</keyword>
<dbReference type="GO" id="GO:0016298">
    <property type="term" value="F:lipase activity"/>
    <property type="evidence" value="ECO:0007669"/>
    <property type="project" value="TreeGrafter"/>
</dbReference>
<dbReference type="AlphaFoldDB" id="A0A1J4JDB2"/>